<dbReference type="Pfam" id="PF04345">
    <property type="entry name" value="Chor_lyase"/>
    <property type="match status" value="1"/>
</dbReference>
<accession>F2BEF1</accession>
<evidence type="ECO:0000313" key="3">
    <source>
        <dbReference type="Proteomes" id="UP000004105"/>
    </source>
</evidence>
<dbReference type="RefSeq" id="WP_007343113.1">
    <property type="nucleotide sequence ID" value="NZ_GL878494.1"/>
</dbReference>
<dbReference type="GO" id="GO:0005737">
    <property type="term" value="C:cytoplasm"/>
    <property type="evidence" value="ECO:0007669"/>
    <property type="project" value="InterPro"/>
</dbReference>
<dbReference type="STRING" id="267212.GCA_001063965_01471"/>
<dbReference type="OrthoDB" id="8606430at2"/>
<protein>
    <submittedName>
        <fullName evidence="2">Chorismate lyase</fullName>
        <ecNumber evidence="2">4.1.3.-</ecNumber>
    </submittedName>
</protein>
<dbReference type="InterPro" id="IPR028978">
    <property type="entry name" value="Chorismate_lyase_/UTRA_dom_sf"/>
</dbReference>
<organism evidence="2 3">
    <name type="scientific">Neisseria bacilliformis ATCC BAA-1200</name>
    <dbReference type="NCBI Taxonomy" id="888742"/>
    <lineage>
        <taxon>Bacteria</taxon>
        <taxon>Pseudomonadati</taxon>
        <taxon>Pseudomonadota</taxon>
        <taxon>Betaproteobacteria</taxon>
        <taxon>Neisseriales</taxon>
        <taxon>Neisseriaceae</taxon>
        <taxon>Neisseria</taxon>
    </lineage>
</organism>
<keyword evidence="1" id="KW-0670">Pyruvate</keyword>
<dbReference type="GO" id="GO:0008813">
    <property type="term" value="F:chorismate lyase activity"/>
    <property type="evidence" value="ECO:0007669"/>
    <property type="project" value="InterPro"/>
</dbReference>
<dbReference type="SUPFAM" id="SSF64288">
    <property type="entry name" value="Chorismate lyase-like"/>
    <property type="match status" value="1"/>
</dbReference>
<name>F2BEF1_9NEIS</name>
<evidence type="ECO:0000313" key="2">
    <source>
        <dbReference type="EMBL" id="EGF10232.1"/>
    </source>
</evidence>
<sequence length="186" mass="19988">MTSLIWHNTLPQAWRPSENTYRGFSDGQNPAFARIAAAPSLTAALRALPHTFAVRLLHLGEAEASPLLGDTFTAAPPFCRDVYLCLDGVPAIWARSQCPPDSAFWRDILNCGSRPLGETLFGGLPGLSRSPLQYARPRPGLIPQAPAALLARRSFFTHQGQTLGLTECFLPPLAQLAKAAASAEAV</sequence>
<dbReference type="AlphaFoldDB" id="F2BEF1"/>
<proteinExistence type="predicted"/>
<dbReference type="EMBL" id="AFAY01000044">
    <property type="protein sequence ID" value="EGF10232.1"/>
    <property type="molecule type" value="Genomic_DNA"/>
</dbReference>
<dbReference type="InterPro" id="IPR007440">
    <property type="entry name" value="Chorismate--pyruvate_lyase"/>
</dbReference>
<dbReference type="HOGENOM" id="CLU_1576025_0_0_4"/>
<dbReference type="EC" id="4.1.3.-" evidence="2"/>
<evidence type="ECO:0000256" key="1">
    <source>
        <dbReference type="ARBA" id="ARBA00023317"/>
    </source>
</evidence>
<keyword evidence="3" id="KW-1185">Reference proteome</keyword>
<gene>
    <name evidence="2" type="primary">ubiC</name>
    <name evidence="2" type="ORF">HMPREF9123_2107</name>
</gene>
<comment type="caution">
    <text evidence="2">The sequence shown here is derived from an EMBL/GenBank/DDBJ whole genome shotgun (WGS) entry which is preliminary data.</text>
</comment>
<keyword evidence="2" id="KW-0456">Lyase</keyword>
<dbReference type="GO" id="GO:0006744">
    <property type="term" value="P:ubiquinone biosynthetic process"/>
    <property type="evidence" value="ECO:0007669"/>
    <property type="project" value="InterPro"/>
</dbReference>
<dbReference type="Proteomes" id="UP000004105">
    <property type="component" value="Unassembled WGS sequence"/>
</dbReference>
<reference evidence="2 3" key="1">
    <citation type="submission" date="2011-02" db="EMBL/GenBank/DDBJ databases">
        <authorList>
            <person name="Muzny D."/>
            <person name="Qin X."/>
            <person name="Deng J."/>
            <person name="Jiang H."/>
            <person name="Liu Y."/>
            <person name="Qu J."/>
            <person name="Song X.-Z."/>
            <person name="Zhang L."/>
            <person name="Thornton R."/>
            <person name="Coyle M."/>
            <person name="Francisco L."/>
            <person name="Jackson L."/>
            <person name="Javaid M."/>
            <person name="Korchina V."/>
            <person name="Kovar C."/>
            <person name="Mata R."/>
            <person name="Mathew T."/>
            <person name="Ngo R."/>
            <person name="Nguyen L."/>
            <person name="Nguyen N."/>
            <person name="Okwuonu G."/>
            <person name="Ongeri F."/>
            <person name="Pham C."/>
            <person name="Simmons D."/>
            <person name="Wilczek-Boney K."/>
            <person name="Hale W."/>
            <person name="Jakkamsetti A."/>
            <person name="Pham P."/>
            <person name="Ruth R."/>
            <person name="San Lucas F."/>
            <person name="Warren J."/>
            <person name="Zhang J."/>
            <person name="Zhao Z."/>
            <person name="Zhou C."/>
            <person name="Zhu D."/>
            <person name="Lee S."/>
            <person name="Bess C."/>
            <person name="Blankenburg K."/>
            <person name="Forbes L."/>
            <person name="Fu Q."/>
            <person name="Gubbala S."/>
            <person name="Hirani K."/>
            <person name="Jayaseelan J.C."/>
            <person name="Lara F."/>
            <person name="Munidasa M."/>
            <person name="Palculict T."/>
            <person name="Patil S."/>
            <person name="Pu L.-L."/>
            <person name="Saada N."/>
            <person name="Tang L."/>
            <person name="Weissenberger G."/>
            <person name="Zhu Y."/>
            <person name="Hemphill L."/>
            <person name="Shang Y."/>
            <person name="Youmans B."/>
            <person name="Ayvaz T."/>
            <person name="Ross M."/>
            <person name="Santibanez J."/>
            <person name="Aqrawi P."/>
            <person name="Gross S."/>
            <person name="Joshi V."/>
            <person name="Fowler G."/>
            <person name="Nazareth L."/>
            <person name="Reid J."/>
            <person name="Worley K."/>
            <person name="Petrosino J."/>
            <person name="Highlander S."/>
            <person name="Gibbs R."/>
        </authorList>
    </citation>
    <scope>NUCLEOTIDE SEQUENCE [LARGE SCALE GENOMIC DNA]</scope>
    <source>
        <strain evidence="2 3">ATCC BAA-1200</strain>
    </source>
</reference>
<dbReference type="Gene3D" id="3.40.1410.10">
    <property type="entry name" value="Chorismate lyase-like"/>
    <property type="match status" value="1"/>
</dbReference>